<sequence>MKILQLGKAYPPANLGGVEVVIQLLCEGLNKKGVYCDALGVNDKREFKKENGVNGGIVYRAKLIVKAFSTLLSLNIIYLLKKIRKEYDIIHIHAPDPMSALALLLVNPKAHIVLHWHSDILRQKLMLFFFSPIQRWLLNRVDIIIVTSPNYAAGSVALQRHAHKIKILPIGIDVDDHLHEEEGCNIRDRYTGKKIVFSLGRLAYYKGYEYLVKAAKYLPDNIVIIIAGEGNERKKIELLIAENKLDDKVQLLGKVSDKVKTNLFRQCDVFALSSIFKTEAYAIVQVEAMAYGKPIVSTRIPGSGVDWVNQNGETGITVSIRDERALAEAVIQILANDDHYKVLSAQARKRYEAYFTLSKMIDDVVFLYNQLLKKE</sequence>
<organism evidence="3 4">
    <name type="scientific">Filimonas lacunae</name>
    <dbReference type="NCBI Taxonomy" id="477680"/>
    <lineage>
        <taxon>Bacteria</taxon>
        <taxon>Pseudomonadati</taxon>
        <taxon>Bacteroidota</taxon>
        <taxon>Chitinophagia</taxon>
        <taxon>Chitinophagales</taxon>
        <taxon>Chitinophagaceae</taxon>
        <taxon>Filimonas</taxon>
    </lineage>
</organism>
<dbReference type="OrthoDB" id="9811239at2"/>
<feature type="domain" description="Glycosyl transferase family 1" evidence="1">
    <location>
        <begin position="189"/>
        <end position="350"/>
    </location>
</feature>
<dbReference type="Pfam" id="PF00534">
    <property type="entry name" value="Glycos_transf_1"/>
    <property type="match status" value="1"/>
</dbReference>
<dbReference type="InterPro" id="IPR028098">
    <property type="entry name" value="Glyco_trans_4-like_N"/>
</dbReference>
<dbReference type="Pfam" id="PF13439">
    <property type="entry name" value="Glyco_transf_4"/>
    <property type="match status" value="1"/>
</dbReference>
<dbReference type="EMBL" id="FTOR01000004">
    <property type="protein sequence ID" value="SIT18268.1"/>
    <property type="molecule type" value="Genomic_DNA"/>
</dbReference>
<name>A0A173MRR7_9BACT</name>
<dbReference type="PANTHER" id="PTHR45947">
    <property type="entry name" value="SULFOQUINOVOSYL TRANSFERASE SQD2"/>
    <property type="match status" value="1"/>
</dbReference>
<keyword evidence="3" id="KW-0808">Transferase</keyword>
<protein>
    <submittedName>
        <fullName evidence="3">Rhamnosyl/mannosyltransferase</fullName>
    </submittedName>
</protein>
<evidence type="ECO:0000313" key="4">
    <source>
        <dbReference type="Proteomes" id="UP000186917"/>
    </source>
</evidence>
<accession>A0A173MRR7</accession>
<keyword evidence="4" id="KW-1185">Reference proteome</keyword>
<dbReference type="PANTHER" id="PTHR45947:SF3">
    <property type="entry name" value="SULFOQUINOVOSYL TRANSFERASE SQD2"/>
    <property type="match status" value="1"/>
</dbReference>
<dbReference type="SUPFAM" id="SSF53756">
    <property type="entry name" value="UDP-Glycosyltransferase/glycogen phosphorylase"/>
    <property type="match status" value="1"/>
</dbReference>
<dbReference type="RefSeq" id="WP_076379734.1">
    <property type="nucleotide sequence ID" value="NZ_AP017422.1"/>
</dbReference>
<evidence type="ECO:0000259" key="2">
    <source>
        <dbReference type="Pfam" id="PF13439"/>
    </source>
</evidence>
<dbReference type="GO" id="GO:0016757">
    <property type="term" value="F:glycosyltransferase activity"/>
    <property type="evidence" value="ECO:0007669"/>
    <property type="project" value="UniProtKB-KW"/>
</dbReference>
<dbReference type="KEGG" id="fln:FLA_6266"/>
<dbReference type="Gene3D" id="3.40.50.2000">
    <property type="entry name" value="Glycogen Phosphorylase B"/>
    <property type="match status" value="2"/>
</dbReference>
<dbReference type="InterPro" id="IPR001296">
    <property type="entry name" value="Glyco_trans_1"/>
</dbReference>
<gene>
    <name evidence="3" type="ORF">SAMN05421788_104424</name>
</gene>
<dbReference type="AlphaFoldDB" id="A0A173MRR7"/>
<reference evidence="4" key="1">
    <citation type="submission" date="2017-01" db="EMBL/GenBank/DDBJ databases">
        <authorList>
            <person name="Varghese N."/>
            <person name="Submissions S."/>
        </authorList>
    </citation>
    <scope>NUCLEOTIDE SEQUENCE [LARGE SCALE GENOMIC DNA]</scope>
    <source>
        <strain evidence="4">DSM 21054</strain>
    </source>
</reference>
<dbReference type="InterPro" id="IPR050194">
    <property type="entry name" value="Glycosyltransferase_grp1"/>
</dbReference>
<evidence type="ECO:0000313" key="3">
    <source>
        <dbReference type="EMBL" id="SIT18268.1"/>
    </source>
</evidence>
<evidence type="ECO:0000259" key="1">
    <source>
        <dbReference type="Pfam" id="PF00534"/>
    </source>
</evidence>
<dbReference type="STRING" id="477680.SAMN05421788_104424"/>
<proteinExistence type="predicted"/>
<keyword evidence="3" id="KW-0328">Glycosyltransferase</keyword>
<feature type="domain" description="Glycosyltransferase subfamily 4-like N-terminal" evidence="2">
    <location>
        <begin position="16"/>
        <end position="175"/>
    </location>
</feature>
<dbReference type="Proteomes" id="UP000186917">
    <property type="component" value="Unassembled WGS sequence"/>
</dbReference>